<dbReference type="GeneID" id="10538199"/>
<feature type="region of interest" description="Disordered" evidence="1">
    <location>
        <begin position="45"/>
        <end position="67"/>
    </location>
</feature>
<dbReference type="InParanoid" id="E3KST9"/>
<dbReference type="Proteomes" id="UP000008783">
    <property type="component" value="Unassembled WGS sequence"/>
</dbReference>
<evidence type="ECO:0000256" key="1">
    <source>
        <dbReference type="SAM" id="MobiDB-lite"/>
    </source>
</evidence>
<evidence type="ECO:0000313" key="2">
    <source>
        <dbReference type="EMBL" id="EFP87469.2"/>
    </source>
</evidence>
<protein>
    <submittedName>
        <fullName evidence="2">Uncharacterized protein</fullName>
    </submittedName>
</protein>
<dbReference type="KEGG" id="pgr:PGTG_13697"/>
<organism evidence="2 3">
    <name type="scientific">Puccinia graminis f. sp. tritici (strain CRL 75-36-700-3 / race SCCL)</name>
    <name type="common">Black stem rust fungus</name>
    <dbReference type="NCBI Taxonomy" id="418459"/>
    <lineage>
        <taxon>Eukaryota</taxon>
        <taxon>Fungi</taxon>
        <taxon>Dikarya</taxon>
        <taxon>Basidiomycota</taxon>
        <taxon>Pucciniomycotina</taxon>
        <taxon>Pucciniomycetes</taxon>
        <taxon>Pucciniales</taxon>
        <taxon>Pucciniaceae</taxon>
        <taxon>Puccinia</taxon>
    </lineage>
</organism>
<dbReference type="VEuPathDB" id="FungiDB:PGTG_13697"/>
<reference evidence="3" key="2">
    <citation type="journal article" date="2011" name="Proc. Natl. Acad. Sci. U.S.A.">
        <title>Obligate biotrophy features unraveled by the genomic analysis of rust fungi.</title>
        <authorList>
            <person name="Duplessis S."/>
            <person name="Cuomo C.A."/>
            <person name="Lin Y.-C."/>
            <person name="Aerts A."/>
            <person name="Tisserant E."/>
            <person name="Veneault-Fourrey C."/>
            <person name="Joly D.L."/>
            <person name="Hacquard S."/>
            <person name="Amselem J."/>
            <person name="Cantarel B.L."/>
            <person name="Chiu R."/>
            <person name="Coutinho P.M."/>
            <person name="Feau N."/>
            <person name="Field M."/>
            <person name="Frey P."/>
            <person name="Gelhaye E."/>
            <person name="Goldberg J."/>
            <person name="Grabherr M.G."/>
            <person name="Kodira C.D."/>
            <person name="Kohler A."/>
            <person name="Kuees U."/>
            <person name="Lindquist E.A."/>
            <person name="Lucas S.M."/>
            <person name="Mago R."/>
            <person name="Mauceli E."/>
            <person name="Morin E."/>
            <person name="Murat C."/>
            <person name="Pangilinan J.L."/>
            <person name="Park R."/>
            <person name="Pearson M."/>
            <person name="Quesneville H."/>
            <person name="Rouhier N."/>
            <person name="Sakthikumar S."/>
            <person name="Salamov A.A."/>
            <person name="Schmutz J."/>
            <person name="Selles B."/>
            <person name="Shapiro H."/>
            <person name="Tanguay P."/>
            <person name="Tuskan G.A."/>
            <person name="Henrissat B."/>
            <person name="Van de Peer Y."/>
            <person name="Rouze P."/>
            <person name="Ellis J.G."/>
            <person name="Dodds P.N."/>
            <person name="Schein J.E."/>
            <person name="Zhong S."/>
            <person name="Hamelin R.C."/>
            <person name="Grigoriev I.V."/>
            <person name="Szabo L.J."/>
            <person name="Martin F."/>
        </authorList>
    </citation>
    <scope>NUCLEOTIDE SEQUENCE [LARGE SCALE GENOMIC DNA]</scope>
    <source>
        <strain evidence="3">CRL 75-36-700-3 / race SCCL</strain>
    </source>
</reference>
<dbReference type="AlphaFoldDB" id="E3KST9"/>
<dbReference type="RefSeq" id="XP_003331888.2">
    <property type="nucleotide sequence ID" value="XM_003331840.2"/>
</dbReference>
<dbReference type="EMBL" id="DS178306">
    <property type="protein sequence ID" value="EFP87469.2"/>
    <property type="molecule type" value="Genomic_DNA"/>
</dbReference>
<evidence type="ECO:0000313" key="3">
    <source>
        <dbReference type="Proteomes" id="UP000008783"/>
    </source>
</evidence>
<dbReference type="HOGENOM" id="CLU_2484424_0_0_1"/>
<accession>E3KST9</accession>
<sequence>MAAKKLTRLSGRLLEGRTQTWAQVREKGTADDEKLRAIMVMTSLSERSTSQNKRLRHLGLGDNKQDAETEERLAAGLMGSDEDVECP</sequence>
<name>E3KST9_PUCGT</name>
<keyword evidence="3" id="KW-1185">Reference proteome</keyword>
<reference key="1">
    <citation type="submission" date="2007-01" db="EMBL/GenBank/DDBJ databases">
        <title>The Genome Sequence of Puccinia graminis f. sp. tritici Strain CRL 75-36-700-3.</title>
        <authorList>
            <consortium name="The Broad Institute Genome Sequencing Platform"/>
            <person name="Birren B."/>
            <person name="Lander E."/>
            <person name="Galagan J."/>
            <person name="Nusbaum C."/>
            <person name="Devon K."/>
            <person name="Cuomo C."/>
            <person name="Jaffe D."/>
            <person name="Butler J."/>
            <person name="Alvarez P."/>
            <person name="Gnerre S."/>
            <person name="Grabherr M."/>
            <person name="Mauceli E."/>
            <person name="Brockman W."/>
            <person name="Young S."/>
            <person name="LaButti K."/>
            <person name="Sykes S."/>
            <person name="DeCaprio D."/>
            <person name="Crawford M."/>
            <person name="Koehrsen M."/>
            <person name="Engels R."/>
            <person name="Montgomery P."/>
            <person name="Pearson M."/>
            <person name="Howarth C."/>
            <person name="Larson L."/>
            <person name="White J."/>
            <person name="Zeng Q."/>
            <person name="Kodira C."/>
            <person name="Yandava C."/>
            <person name="Alvarado L."/>
            <person name="O'Leary S."/>
            <person name="Szabo L."/>
            <person name="Dean R."/>
            <person name="Schein J."/>
        </authorList>
    </citation>
    <scope>NUCLEOTIDE SEQUENCE</scope>
    <source>
        <strain>CRL 75-36-700-3</strain>
    </source>
</reference>
<gene>
    <name evidence="2" type="ORF">PGTG_13697</name>
</gene>
<proteinExistence type="predicted"/>